<dbReference type="PANTHER" id="PTHR22802">
    <property type="entry name" value="C-TYPE LECTIN SUPERFAMILY MEMBER"/>
    <property type="match status" value="1"/>
</dbReference>
<dbReference type="EnsemblMetazoa" id="CPIJ040870-RA">
    <property type="protein sequence ID" value="CPIJ040870-PA"/>
    <property type="gene ID" value="CPIJ040870"/>
</dbReference>
<dbReference type="Pfam" id="PF00059">
    <property type="entry name" value="Lectin_C"/>
    <property type="match status" value="1"/>
</dbReference>
<proteinExistence type="predicted"/>
<organism evidence="3 4">
    <name type="scientific">Culex quinquefasciatus</name>
    <name type="common">Southern house mosquito</name>
    <name type="synonym">Culex pungens</name>
    <dbReference type="NCBI Taxonomy" id="7176"/>
    <lineage>
        <taxon>Eukaryota</taxon>
        <taxon>Metazoa</taxon>
        <taxon>Ecdysozoa</taxon>
        <taxon>Arthropoda</taxon>
        <taxon>Hexapoda</taxon>
        <taxon>Insecta</taxon>
        <taxon>Pterygota</taxon>
        <taxon>Neoptera</taxon>
        <taxon>Endopterygota</taxon>
        <taxon>Diptera</taxon>
        <taxon>Nematocera</taxon>
        <taxon>Culicoidea</taxon>
        <taxon>Culicidae</taxon>
        <taxon>Culicinae</taxon>
        <taxon>Culicini</taxon>
        <taxon>Culex</taxon>
        <taxon>Culex</taxon>
    </lineage>
</organism>
<dbReference type="CDD" id="cd00037">
    <property type="entry name" value="CLECT"/>
    <property type="match status" value="1"/>
</dbReference>
<keyword evidence="4" id="KW-1185">Reference proteome</keyword>
<dbReference type="PROSITE" id="PS50041">
    <property type="entry name" value="C_TYPE_LECTIN_2"/>
    <property type="match status" value="1"/>
</dbReference>
<name>A0A904MUH9_CULQU</name>
<keyword evidence="1" id="KW-0732">Signal</keyword>
<accession>A0A904MUH9</accession>
<reference evidence="3" key="1">
    <citation type="submission" date="2022-10" db="UniProtKB">
        <authorList>
            <consortium name="EnsemblMetazoa"/>
        </authorList>
    </citation>
    <scope>IDENTIFICATION</scope>
    <source>
        <strain evidence="3">JHB</strain>
    </source>
</reference>
<dbReference type="InterPro" id="IPR001304">
    <property type="entry name" value="C-type_lectin-like"/>
</dbReference>
<dbReference type="InterPro" id="IPR051004">
    <property type="entry name" value="DC-SIGN_domain-containing"/>
</dbReference>
<dbReference type="SMART" id="SM00034">
    <property type="entry name" value="CLECT"/>
    <property type="match status" value="1"/>
</dbReference>
<dbReference type="InterPro" id="IPR016186">
    <property type="entry name" value="C-type_lectin-like/link_sf"/>
</dbReference>
<feature type="signal peptide" evidence="1">
    <location>
        <begin position="1"/>
        <end position="21"/>
    </location>
</feature>
<evidence type="ECO:0000259" key="2">
    <source>
        <dbReference type="PROSITE" id="PS50041"/>
    </source>
</evidence>
<evidence type="ECO:0000313" key="3">
    <source>
        <dbReference type="EnsemblMetazoa" id="CPIJ040870-PA"/>
    </source>
</evidence>
<dbReference type="VEuPathDB" id="VectorBase:CQUJHB006001"/>
<evidence type="ECO:0000313" key="4">
    <source>
        <dbReference type="Proteomes" id="UP000002320"/>
    </source>
</evidence>
<dbReference type="AlphaFoldDB" id="A0A904MUH9"/>
<sequence length="207" mass="22504">MLLKLASLAFYVLSLVSLSLADAKIDHEVNIADNQNVTDSAFGTARTEVIIFQNGTYLKTDVKSGESGKAVLAGIDKEALQTIAGLKIYVINYGAVTFWQAVLRCIDQGLKLASVDNFINTNTLSILLPGSRAIFWVAGTDEGNEGQWIWLNLQKRILFYTNWAAGQPDNGGGAGPENCLEINRFGGFTWNDAPCSGAILNNYICEF</sequence>
<dbReference type="InterPro" id="IPR016187">
    <property type="entry name" value="CTDL_fold"/>
</dbReference>
<protein>
    <recommendedName>
        <fullName evidence="2">C-type lectin domain-containing protein</fullName>
    </recommendedName>
</protein>
<dbReference type="Gene3D" id="3.10.100.10">
    <property type="entry name" value="Mannose-Binding Protein A, subunit A"/>
    <property type="match status" value="1"/>
</dbReference>
<dbReference type="SUPFAM" id="SSF56436">
    <property type="entry name" value="C-type lectin-like"/>
    <property type="match status" value="1"/>
</dbReference>
<dbReference type="PANTHER" id="PTHR22802:SF456">
    <property type="entry name" value="FI01427P"/>
    <property type="match status" value="1"/>
</dbReference>
<feature type="domain" description="C-type lectin" evidence="2">
    <location>
        <begin position="89"/>
        <end position="196"/>
    </location>
</feature>
<evidence type="ECO:0000256" key="1">
    <source>
        <dbReference type="SAM" id="SignalP"/>
    </source>
</evidence>
<dbReference type="Proteomes" id="UP000002320">
    <property type="component" value="Unassembled WGS sequence"/>
</dbReference>
<feature type="chain" id="PRO_5036779097" description="C-type lectin domain-containing protein" evidence="1">
    <location>
        <begin position="22"/>
        <end position="207"/>
    </location>
</feature>